<dbReference type="HOGENOM" id="CLU_157044_0_0_3"/>
<keyword evidence="2" id="KW-1133">Transmembrane helix</keyword>
<evidence type="ECO:0000313" key="3">
    <source>
        <dbReference type="EMBL" id="AFZ04901.1"/>
    </source>
</evidence>
<evidence type="ECO:0008006" key="5">
    <source>
        <dbReference type="Google" id="ProtNLM"/>
    </source>
</evidence>
<dbReference type="PANTHER" id="PTHR35733">
    <property type="entry name" value="OS02G0307800 PROTEIN"/>
    <property type="match status" value="1"/>
</dbReference>
<keyword evidence="4" id="KW-1185">Reference proteome</keyword>
<gene>
    <name evidence="3" type="ORF">Osc7112_0273</name>
</gene>
<dbReference type="EMBL" id="CP003614">
    <property type="protein sequence ID" value="AFZ04901.1"/>
    <property type="molecule type" value="Genomic_DNA"/>
</dbReference>
<dbReference type="InterPro" id="IPR021434">
    <property type="entry name" value="DUF3082"/>
</dbReference>
<dbReference type="eggNOG" id="ENOG5032ZPB">
    <property type="taxonomic scope" value="Bacteria"/>
</dbReference>
<dbReference type="PANTHER" id="PTHR35733:SF1">
    <property type="entry name" value="OS02G0307800 PROTEIN"/>
    <property type="match status" value="1"/>
</dbReference>
<organism evidence="3 4">
    <name type="scientific">Phormidium nigroviride PCC 7112</name>
    <dbReference type="NCBI Taxonomy" id="179408"/>
    <lineage>
        <taxon>Bacteria</taxon>
        <taxon>Bacillati</taxon>
        <taxon>Cyanobacteriota</taxon>
        <taxon>Cyanophyceae</taxon>
        <taxon>Oscillatoriophycideae</taxon>
        <taxon>Oscillatoriales</taxon>
        <taxon>Oscillatoriaceae</taxon>
        <taxon>Phormidium</taxon>
    </lineage>
</organism>
<dbReference type="STRING" id="179408.Osc7112_0273"/>
<dbReference type="OrthoDB" id="515558at2"/>
<protein>
    <recommendedName>
        <fullName evidence="5">DUF3082 domain-containing protein</fullName>
    </recommendedName>
</protein>
<accession>K9VAN0</accession>
<feature type="transmembrane region" description="Helical" evidence="2">
    <location>
        <begin position="78"/>
        <end position="106"/>
    </location>
</feature>
<keyword evidence="2" id="KW-0812">Transmembrane</keyword>
<dbReference type="KEGG" id="oni:Osc7112_0273"/>
<name>K9VAN0_9CYAN</name>
<evidence type="ECO:0000256" key="2">
    <source>
        <dbReference type="SAM" id="Phobius"/>
    </source>
</evidence>
<dbReference type="RefSeq" id="WP_015174236.1">
    <property type="nucleotide sequence ID" value="NC_019729.1"/>
</dbReference>
<feature type="compositionally biased region" description="Low complexity" evidence="1">
    <location>
        <begin position="1"/>
        <end position="16"/>
    </location>
</feature>
<evidence type="ECO:0000313" key="4">
    <source>
        <dbReference type="Proteomes" id="UP000010478"/>
    </source>
</evidence>
<dbReference type="AlphaFoldDB" id="K9VAN0"/>
<feature type="region of interest" description="Disordered" evidence="1">
    <location>
        <begin position="1"/>
        <end position="24"/>
    </location>
</feature>
<reference evidence="3 4" key="1">
    <citation type="submission" date="2012-05" db="EMBL/GenBank/DDBJ databases">
        <title>Finished chromosome of genome of Oscillatoria sp. PCC 7112.</title>
        <authorList>
            <consortium name="US DOE Joint Genome Institute"/>
            <person name="Gugger M."/>
            <person name="Coursin T."/>
            <person name="Rippka R."/>
            <person name="Tandeau De Marsac N."/>
            <person name="Huntemann M."/>
            <person name="Wei C.-L."/>
            <person name="Han J."/>
            <person name="Detter J.C."/>
            <person name="Han C."/>
            <person name="Tapia R."/>
            <person name="Davenport K."/>
            <person name="Daligault H."/>
            <person name="Erkkila T."/>
            <person name="Gu W."/>
            <person name="Munk A.C.C."/>
            <person name="Teshima H."/>
            <person name="Xu Y."/>
            <person name="Chain P."/>
            <person name="Chen A."/>
            <person name="Krypides N."/>
            <person name="Mavromatis K."/>
            <person name="Markowitz V."/>
            <person name="Szeto E."/>
            <person name="Ivanova N."/>
            <person name="Mikhailova N."/>
            <person name="Ovchinnikova G."/>
            <person name="Pagani I."/>
            <person name="Pati A."/>
            <person name="Goodwin L."/>
            <person name="Peters L."/>
            <person name="Pitluck S."/>
            <person name="Woyke T."/>
            <person name="Kerfeld C."/>
        </authorList>
    </citation>
    <scope>NUCLEOTIDE SEQUENCE [LARGE SCALE GENOMIC DNA]</scope>
    <source>
        <strain evidence="3 4">PCC 7112</strain>
    </source>
</reference>
<keyword evidence="2" id="KW-0472">Membrane</keyword>
<evidence type="ECO:0000256" key="1">
    <source>
        <dbReference type="SAM" id="MobiDB-lite"/>
    </source>
</evidence>
<dbReference type="Proteomes" id="UP000010478">
    <property type="component" value="Chromosome"/>
</dbReference>
<sequence length="115" mass="11728">MADLTNPNSSSQPPTSAEDALPPKSPTVLRCLTGSLMAASFAVPLYALTMSIAQSFASKPVHSDNITAIKISVAVRTLVVGIAALGTGIFALAAVGLMLLAVQILIQNLVKKPAG</sequence>
<proteinExistence type="predicted"/>
<dbReference type="Pfam" id="PF11282">
    <property type="entry name" value="DUF3082"/>
    <property type="match status" value="1"/>
</dbReference>
<feature type="transmembrane region" description="Helical" evidence="2">
    <location>
        <begin position="36"/>
        <end position="57"/>
    </location>
</feature>